<dbReference type="Proteomes" id="UP001148786">
    <property type="component" value="Unassembled WGS sequence"/>
</dbReference>
<gene>
    <name evidence="2" type="ORF">NLJ89_g9494</name>
</gene>
<dbReference type="EMBL" id="JANKHO010001491">
    <property type="protein sequence ID" value="KAJ3501096.1"/>
    <property type="molecule type" value="Genomic_DNA"/>
</dbReference>
<evidence type="ECO:0000313" key="2">
    <source>
        <dbReference type="EMBL" id="KAJ3501096.1"/>
    </source>
</evidence>
<dbReference type="AlphaFoldDB" id="A0A9W8JSY1"/>
<evidence type="ECO:0000313" key="3">
    <source>
        <dbReference type="Proteomes" id="UP001148786"/>
    </source>
</evidence>
<evidence type="ECO:0000256" key="1">
    <source>
        <dbReference type="SAM" id="MobiDB-lite"/>
    </source>
</evidence>
<organism evidence="2 3">
    <name type="scientific">Agrocybe chaxingu</name>
    <dbReference type="NCBI Taxonomy" id="84603"/>
    <lineage>
        <taxon>Eukaryota</taxon>
        <taxon>Fungi</taxon>
        <taxon>Dikarya</taxon>
        <taxon>Basidiomycota</taxon>
        <taxon>Agaricomycotina</taxon>
        <taxon>Agaricomycetes</taxon>
        <taxon>Agaricomycetidae</taxon>
        <taxon>Agaricales</taxon>
        <taxon>Agaricineae</taxon>
        <taxon>Strophariaceae</taxon>
        <taxon>Agrocybe</taxon>
    </lineage>
</organism>
<proteinExistence type="predicted"/>
<accession>A0A9W8JSY1</accession>
<reference evidence="2" key="1">
    <citation type="submission" date="2022-07" db="EMBL/GenBank/DDBJ databases">
        <title>Genome Sequence of Agrocybe chaxingu.</title>
        <authorList>
            <person name="Buettner E."/>
        </authorList>
    </citation>
    <scope>NUCLEOTIDE SEQUENCE</scope>
    <source>
        <strain evidence="2">MP-N11</strain>
    </source>
</reference>
<sequence>MDQAQFTLPTLMTGYLAIYSAVDVEFAHSSQPQAPPAPTPALGQPSTQPTKKKKKPKISPAAKKASEDAHFELVMEAAQAVTSILESHGLFCAVFGSLAAKLIPRCQQTAVQDVDLLVSQDVPVTLPWTSTPIEGDLTAAELKELILRTNSRNFFLKMPRDPTAEYRILWYRKHYLGAECKIDILVPGTMHLPFLYPDCVRWISGIPLAPFPVAFLHKVQGWDDHRLAEEAFNKAKQHKDAGDLRRMLALKQFVEEVRKEVQFTPGFMPYFGEEFMKLTRERVKAYCKAFPNRAKDWEAFGFETS</sequence>
<keyword evidence="3" id="KW-1185">Reference proteome</keyword>
<protein>
    <submittedName>
        <fullName evidence="2">Uncharacterized protein</fullName>
    </submittedName>
</protein>
<name>A0A9W8JSY1_9AGAR</name>
<feature type="region of interest" description="Disordered" evidence="1">
    <location>
        <begin position="29"/>
        <end position="64"/>
    </location>
</feature>
<comment type="caution">
    <text evidence="2">The sequence shown here is derived from an EMBL/GenBank/DDBJ whole genome shotgun (WGS) entry which is preliminary data.</text>
</comment>
<feature type="compositionally biased region" description="Low complexity" evidence="1">
    <location>
        <begin position="40"/>
        <end position="49"/>
    </location>
</feature>
<dbReference type="OrthoDB" id="3133286at2759"/>